<dbReference type="Pfam" id="PF00069">
    <property type="entry name" value="Pkinase"/>
    <property type="match status" value="2"/>
</dbReference>
<feature type="compositionally biased region" description="Polar residues" evidence="10">
    <location>
        <begin position="35"/>
        <end position="56"/>
    </location>
</feature>
<dbReference type="PROSITE" id="PS00107">
    <property type="entry name" value="PROTEIN_KINASE_ATP"/>
    <property type="match status" value="1"/>
</dbReference>
<comment type="catalytic activity">
    <reaction evidence="7">
        <text>L-threonyl-[protein] + ATP = O-phospho-L-threonyl-[protein] + ADP + H(+)</text>
        <dbReference type="Rhea" id="RHEA:46608"/>
        <dbReference type="Rhea" id="RHEA-COMP:11060"/>
        <dbReference type="Rhea" id="RHEA-COMP:11605"/>
        <dbReference type="ChEBI" id="CHEBI:15378"/>
        <dbReference type="ChEBI" id="CHEBI:30013"/>
        <dbReference type="ChEBI" id="CHEBI:30616"/>
        <dbReference type="ChEBI" id="CHEBI:61977"/>
        <dbReference type="ChEBI" id="CHEBI:456216"/>
        <dbReference type="EC" id="2.7.11.1"/>
    </reaction>
</comment>
<dbReference type="FunFam" id="3.30.200.20:FF:000076">
    <property type="entry name" value="CMGC/SRPK protein kinase"/>
    <property type="match status" value="1"/>
</dbReference>
<dbReference type="InterPro" id="IPR011009">
    <property type="entry name" value="Kinase-like_dom_sf"/>
</dbReference>
<evidence type="ECO:0000256" key="4">
    <source>
        <dbReference type="ARBA" id="ARBA00022741"/>
    </source>
</evidence>
<evidence type="ECO:0000256" key="6">
    <source>
        <dbReference type="ARBA" id="ARBA00022840"/>
    </source>
</evidence>
<dbReference type="Gene3D" id="1.10.510.10">
    <property type="entry name" value="Transferase(Phosphotransferase) domain 1"/>
    <property type="match status" value="1"/>
</dbReference>
<feature type="region of interest" description="Disordered" evidence="10">
    <location>
        <begin position="1"/>
        <end position="93"/>
    </location>
</feature>
<dbReference type="PANTHER" id="PTHR47634">
    <property type="entry name" value="PROTEIN KINASE DOMAIN-CONTAINING PROTEIN-RELATED"/>
    <property type="match status" value="1"/>
</dbReference>
<evidence type="ECO:0000256" key="1">
    <source>
        <dbReference type="ARBA" id="ARBA00012513"/>
    </source>
</evidence>
<reference evidence="12" key="1">
    <citation type="submission" date="2021-06" db="EMBL/GenBank/DDBJ databases">
        <authorList>
            <person name="Kallberg Y."/>
            <person name="Tangrot J."/>
            <person name="Rosling A."/>
        </authorList>
    </citation>
    <scope>NUCLEOTIDE SEQUENCE</scope>
    <source>
        <strain evidence="12">MA453B</strain>
    </source>
</reference>
<evidence type="ECO:0000256" key="3">
    <source>
        <dbReference type="ARBA" id="ARBA00022679"/>
    </source>
</evidence>
<dbReference type="InterPro" id="IPR051334">
    <property type="entry name" value="SRPK"/>
</dbReference>
<feature type="compositionally biased region" description="Acidic residues" evidence="10">
    <location>
        <begin position="84"/>
        <end position="93"/>
    </location>
</feature>
<dbReference type="CDD" id="cd14136">
    <property type="entry name" value="STKc_SRPK"/>
    <property type="match status" value="1"/>
</dbReference>
<dbReference type="GO" id="GO:0004674">
    <property type="term" value="F:protein serine/threonine kinase activity"/>
    <property type="evidence" value="ECO:0007669"/>
    <property type="project" value="UniProtKB-KW"/>
</dbReference>
<keyword evidence="2" id="KW-0723">Serine/threonine-protein kinase</keyword>
<dbReference type="PANTHER" id="PTHR47634:SF9">
    <property type="entry name" value="PROTEIN KINASE DOMAIN-CONTAINING PROTEIN-RELATED"/>
    <property type="match status" value="1"/>
</dbReference>
<gene>
    <name evidence="12" type="ORF">DERYTH_LOCUS10355</name>
</gene>
<evidence type="ECO:0000256" key="10">
    <source>
        <dbReference type="SAM" id="MobiDB-lite"/>
    </source>
</evidence>
<evidence type="ECO:0000313" key="13">
    <source>
        <dbReference type="Proteomes" id="UP000789405"/>
    </source>
</evidence>
<feature type="binding site" evidence="9">
    <location>
        <position position="150"/>
    </location>
    <ligand>
        <name>ATP</name>
        <dbReference type="ChEBI" id="CHEBI:30616"/>
    </ligand>
</feature>
<keyword evidence="3" id="KW-0808">Transferase</keyword>
<dbReference type="SMART" id="SM00220">
    <property type="entry name" value="S_TKc"/>
    <property type="match status" value="1"/>
</dbReference>
<keyword evidence="13" id="KW-1185">Reference proteome</keyword>
<keyword evidence="4 9" id="KW-0547">Nucleotide-binding</keyword>
<dbReference type="GO" id="GO:0005634">
    <property type="term" value="C:nucleus"/>
    <property type="evidence" value="ECO:0007669"/>
    <property type="project" value="TreeGrafter"/>
</dbReference>
<dbReference type="SUPFAM" id="SSF56112">
    <property type="entry name" value="Protein kinase-like (PK-like)"/>
    <property type="match status" value="1"/>
</dbReference>
<protein>
    <recommendedName>
        <fullName evidence="1">non-specific serine/threonine protein kinase</fullName>
        <ecNumber evidence="1">2.7.11.1</ecNumber>
    </recommendedName>
</protein>
<comment type="caution">
    <text evidence="12">The sequence shown here is derived from an EMBL/GenBank/DDBJ whole genome shotgun (WGS) entry which is preliminary data.</text>
</comment>
<dbReference type="Proteomes" id="UP000789405">
    <property type="component" value="Unassembled WGS sequence"/>
</dbReference>
<feature type="domain" description="Protein kinase" evidence="11">
    <location>
        <begin position="121"/>
        <end position="536"/>
    </location>
</feature>
<proteinExistence type="predicted"/>
<feature type="region of interest" description="Disordered" evidence="10">
    <location>
        <begin position="343"/>
        <end position="367"/>
    </location>
</feature>
<keyword evidence="6 9" id="KW-0067">ATP-binding</keyword>
<keyword evidence="5" id="KW-0418">Kinase</keyword>
<evidence type="ECO:0000256" key="2">
    <source>
        <dbReference type="ARBA" id="ARBA00022527"/>
    </source>
</evidence>
<dbReference type="InterPro" id="IPR000719">
    <property type="entry name" value="Prot_kinase_dom"/>
</dbReference>
<dbReference type="EMBL" id="CAJVPY010005989">
    <property type="protein sequence ID" value="CAG8654313.1"/>
    <property type="molecule type" value="Genomic_DNA"/>
</dbReference>
<evidence type="ECO:0000256" key="7">
    <source>
        <dbReference type="ARBA" id="ARBA00047899"/>
    </source>
</evidence>
<dbReference type="Gene3D" id="3.30.200.20">
    <property type="entry name" value="Phosphorylase Kinase, domain 1"/>
    <property type="match status" value="1"/>
</dbReference>
<feature type="compositionally biased region" description="Low complexity" evidence="10">
    <location>
        <begin position="66"/>
        <end position="83"/>
    </location>
</feature>
<dbReference type="PROSITE" id="PS00108">
    <property type="entry name" value="PROTEIN_KINASE_ST"/>
    <property type="match status" value="1"/>
</dbReference>
<accession>A0A9N9DVE2</accession>
<sequence>MSDKRRQGVPPKTKQAIAQKKRRRRTEPVVKTPGTMPSTPTKHSPMSPVLSPTSPNKIYPHPLSTNSRQSANEENSSSSATSSAEEEPEKLLTEDEEDLDDYCKGGYHPVKIGDVFNESRYVVIRKLGWGHFSTVWLAKDNRRNRHVALKVVKSAPHYTETALDEIKLLQKIVDANPDAPGRRHVVELLDHFQHRGPNGVHVCMVFEVLGENLLSLIKRYNHRGIPAHLVKQITKQVLMGLDYMHRECGIIHTDLKPENVLVCIDNVEEVVKNELLNGVKPPATSKKDLHIRITGSQPLASPSPGSPSQKSINASEQAILSTQDILERNLNEISLVDSISHNNSSSSIAISPTSQTKLSRNPSTSAKWTTPDTITVKIADLGNACWVDHHFTNDIQTRQYRSPEVILGSRWGSSADIWSMACMVFELFTGDYLFDPQAGTRYNKDDDHIAQIMELLGTFPKHLALNGKYSSDIFGRKGELRHIHKLRHWKLPDVLQEKYLLPRNEAEFMADFLLPMIDLNPDKRATARQSLNHRWLQEVLSQLRIKLY</sequence>
<dbReference type="AlphaFoldDB" id="A0A9N9DVE2"/>
<dbReference type="InterPro" id="IPR008271">
    <property type="entry name" value="Ser/Thr_kinase_AS"/>
</dbReference>
<dbReference type="GO" id="GO:0005524">
    <property type="term" value="F:ATP binding"/>
    <property type="evidence" value="ECO:0007669"/>
    <property type="project" value="UniProtKB-UniRule"/>
</dbReference>
<name>A0A9N9DVE2_9GLOM</name>
<evidence type="ECO:0000259" key="11">
    <source>
        <dbReference type="PROSITE" id="PS50011"/>
    </source>
</evidence>
<evidence type="ECO:0000256" key="9">
    <source>
        <dbReference type="PROSITE-ProRule" id="PRU10141"/>
    </source>
</evidence>
<evidence type="ECO:0000256" key="5">
    <source>
        <dbReference type="ARBA" id="ARBA00022777"/>
    </source>
</evidence>
<dbReference type="GO" id="GO:0005737">
    <property type="term" value="C:cytoplasm"/>
    <property type="evidence" value="ECO:0007669"/>
    <property type="project" value="TreeGrafter"/>
</dbReference>
<organism evidence="12 13">
    <name type="scientific">Dentiscutata erythropus</name>
    <dbReference type="NCBI Taxonomy" id="1348616"/>
    <lineage>
        <taxon>Eukaryota</taxon>
        <taxon>Fungi</taxon>
        <taxon>Fungi incertae sedis</taxon>
        <taxon>Mucoromycota</taxon>
        <taxon>Glomeromycotina</taxon>
        <taxon>Glomeromycetes</taxon>
        <taxon>Diversisporales</taxon>
        <taxon>Gigasporaceae</taxon>
        <taxon>Dentiscutata</taxon>
    </lineage>
</organism>
<dbReference type="EC" id="2.7.11.1" evidence="1"/>
<dbReference type="GO" id="GO:0000245">
    <property type="term" value="P:spliceosomal complex assembly"/>
    <property type="evidence" value="ECO:0007669"/>
    <property type="project" value="TreeGrafter"/>
</dbReference>
<dbReference type="PROSITE" id="PS50011">
    <property type="entry name" value="PROTEIN_KINASE_DOM"/>
    <property type="match status" value="1"/>
</dbReference>
<feature type="compositionally biased region" description="Polar residues" evidence="10">
    <location>
        <begin position="355"/>
        <end position="367"/>
    </location>
</feature>
<dbReference type="FunFam" id="1.10.510.10:FF:000409">
    <property type="entry name" value="CMGC/SRPK protein kinase"/>
    <property type="match status" value="1"/>
</dbReference>
<evidence type="ECO:0000313" key="12">
    <source>
        <dbReference type="EMBL" id="CAG8654313.1"/>
    </source>
</evidence>
<dbReference type="InterPro" id="IPR017441">
    <property type="entry name" value="Protein_kinase_ATP_BS"/>
</dbReference>
<dbReference type="FunFam" id="1.10.510.10:FF:000541">
    <property type="entry name" value="CMGC/SRPK protein kinase"/>
    <property type="match status" value="1"/>
</dbReference>
<feature type="compositionally biased region" description="Low complexity" evidence="10">
    <location>
        <begin position="343"/>
        <end position="354"/>
    </location>
</feature>
<comment type="catalytic activity">
    <reaction evidence="8">
        <text>L-seryl-[protein] + ATP = O-phospho-L-seryl-[protein] + ADP + H(+)</text>
        <dbReference type="Rhea" id="RHEA:17989"/>
        <dbReference type="Rhea" id="RHEA-COMP:9863"/>
        <dbReference type="Rhea" id="RHEA-COMP:11604"/>
        <dbReference type="ChEBI" id="CHEBI:15378"/>
        <dbReference type="ChEBI" id="CHEBI:29999"/>
        <dbReference type="ChEBI" id="CHEBI:30616"/>
        <dbReference type="ChEBI" id="CHEBI:83421"/>
        <dbReference type="ChEBI" id="CHEBI:456216"/>
        <dbReference type="EC" id="2.7.11.1"/>
    </reaction>
</comment>
<dbReference type="OrthoDB" id="2649at2759"/>
<dbReference type="GO" id="GO:0050684">
    <property type="term" value="P:regulation of mRNA processing"/>
    <property type="evidence" value="ECO:0007669"/>
    <property type="project" value="TreeGrafter"/>
</dbReference>
<evidence type="ECO:0000256" key="8">
    <source>
        <dbReference type="ARBA" id="ARBA00048679"/>
    </source>
</evidence>